<protein>
    <submittedName>
        <fullName evidence="3">Glycosyltransferase family 2 protein</fullName>
    </submittedName>
</protein>
<dbReference type="Gene3D" id="3.90.550.10">
    <property type="entry name" value="Spore Coat Polysaccharide Biosynthesis Protein SpsA, Chain A"/>
    <property type="match status" value="1"/>
</dbReference>
<feature type="transmembrane region" description="Helical" evidence="2">
    <location>
        <begin position="743"/>
        <end position="771"/>
    </location>
</feature>
<feature type="transmembrane region" description="Helical" evidence="2">
    <location>
        <begin position="896"/>
        <end position="916"/>
    </location>
</feature>
<dbReference type="EMBL" id="CP063989">
    <property type="protein sequence ID" value="QPL06503.1"/>
    <property type="molecule type" value="Genomic_DNA"/>
</dbReference>
<evidence type="ECO:0000313" key="4">
    <source>
        <dbReference type="Proteomes" id="UP000594637"/>
    </source>
</evidence>
<feature type="transmembrane region" description="Helical" evidence="2">
    <location>
        <begin position="783"/>
        <end position="802"/>
    </location>
</feature>
<feature type="region of interest" description="Disordered" evidence="1">
    <location>
        <begin position="681"/>
        <end position="726"/>
    </location>
</feature>
<keyword evidence="2" id="KW-0812">Transmembrane</keyword>
<evidence type="ECO:0000256" key="1">
    <source>
        <dbReference type="SAM" id="MobiDB-lite"/>
    </source>
</evidence>
<feature type="transmembrane region" description="Helical" evidence="2">
    <location>
        <begin position="928"/>
        <end position="951"/>
    </location>
</feature>
<feature type="compositionally biased region" description="Polar residues" evidence="1">
    <location>
        <begin position="114"/>
        <end position="130"/>
    </location>
</feature>
<dbReference type="GO" id="GO:0016740">
    <property type="term" value="F:transferase activity"/>
    <property type="evidence" value="ECO:0007669"/>
    <property type="project" value="UniProtKB-KW"/>
</dbReference>
<feature type="compositionally biased region" description="Pro residues" evidence="1">
    <location>
        <begin position="707"/>
        <end position="719"/>
    </location>
</feature>
<keyword evidence="2" id="KW-1133">Transmembrane helix</keyword>
<dbReference type="Pfam" id="PF13641">
    <property type="entry name" value="Glyco_tranf_2_3"/>
    <property type="match status" value="1"/>
</dbReference>
<evidence type="ECO:0000256" key="2">
    <source>
        <dbReference type="SAM" id="Phobius"/>
    </source>
</evidence>
<reference evidence="3 4" key="1">
    <citation type="submission" date="2020-11" db="EMBL/GenBank/DDBJ databases">
        <title>Actinomyces sp. ZJ750.</title>
        <authorList>
            <person name="Zhou J."/>
        </authorList>
    </citation>
    <scope>NUCLEOTIDE SEQUENCE [LARGE SCALE GENOMIC DNA]</scope>
    <source>
        <strain evidence="3 4">ZJ750</strain>
    </source>
</reference>
<keyword evidence="2" id="KW-0472">Membrane</keyword>
<feature type="transmembrane region" description="Helical" evidence="2">
    <location>
        <begin position="963"/>
        <end position="990"/>
    </location>
</feature>
<feature type="region of interest" description="Disordered" evidence="1">
    <location>
        <begin position="111"/>
        <end position="135"/>
    </location>
</feature>
<keyword evidence="4" id="KW-1185">Reference proteome</keyword>
<feature type="transmembrane region" description="Helical" evidence="2">
    <location>
        <begin position="863"/>
        <end position="884"/>
    </location>
</feature>
<organism evidence="3 4">
    <name type="scientific">Actinomyces respiraculi</name>
    <dbReference type="NCBI Taxonomy" id="2744574"/>
    <lineage>
        <taxon>Bacteria</taxon>
        <taxon>Bacillati</taxon>
        <taxon>Actinomycetota</taxon>
        <taxon>Actinomycetes</taxon>
        <taxon>Actinomycetales</taxon>
        <taxon>Actinomycetaceae</taxon>
        <taxon>Actinomyces</taxon>
    </lineage>
</organism>
<keyword evidence="3" id="KW-0808">Transferase</keyword>
<dbReference type="KEGG" id="arep:ID810_02395"/>
<accession>A0A7T0PXG7</accession>
<proteinExistence type="predicted"/>
<feature type="region of interest" description="Disordered" evidence="1">
    <location>
        <begin position="316"/>
        <end position="351"/>
    </location>
</feature>
<feature type="compositionally biased region" description="Basic and acidic residues" evidence="1">
    <location>
        <begin position="342"/>
        <end position="351"/>
    </location>
</feature>
<feature type="transmembrane region" description="Helical" evidence="2">
    <location>
        <begin position="596"/>
        <end position="616"/>
    </location>
</feature>
<feature type="transmembrane region" description="Helical" evidence="2">
    <location>
        <begin position="482"/>
        <end position="503"/>
    </location>
</feature>
<evidence type="ECO:0000313" key="3">
    <source>
        <dbReference type="EMBL" id="QPL06503.1"/>
    </source>
</evidence>
<dbReference type="SUPFAM" id="SSF53448">
    <property type="entry name" value="Nucleotide-diphospho-sugar transferases"/>
    <property type="match status" value="1"/>
</dbReference>
<dbReference type="Proteomes" id="UP000594637">
    <property type="component" value="Chromosome"/>
</dbReference>
<sequence>MSAGAARSAADPGTRTLAVIVSAGVTPYLGRTLTAVASQSRIPDVVLVIDVASRANGLGDGTPIEDAVDLSGLDAVSDVRIVRAAEAPTFLAAVRAGLARYGELIAVGNRRRSTSSPTGSLSVTRSTSSLAAGRSRALTDALGEDAPLTGPDGARSPITRDEAAATGRDEWLWLLHDDSAPAPHCLAELLSAAQDARSVALAGPKQVGWEDPDTLLEVGLRTTASARRANDIVDGEVDQGQHDDRSDVLAVGTAGALVARTAWDTVAACGSGVTADVDAFGDSLALSRALRLQGHRVIVVPTARLSHRRAAYLGLRGPGVPAQSARTASPRERPAASAPPADEPRPDTDRSFRARRAAQLRSWATASPAPLPLLLAWFCVLAGARALWRLVAKSPALARDELAAAGRCLRDAARVRRDRRRLAALTTARRDVLAQLYLPASEIRAARRDLRRQEREREARAAAPSELELRELAALARRRRHALGLSLLLVTALALVGTSGVLVTRAVTGGALASLGGWQQTWEAAWSTWAAAGDGYRTGASPFLAVLVPPLLAGSWVGLDGDALVHVLLVLAPPLAAAGAWFAAGTVTRRTSLRAWAALAWALAPALLLAVGQGRLGPVLVHLVLPWALTALSRAVGADRRDVVLSGLVGAHHVSEQEKAELDRFASETVGSLAELADLEHTAPNGPENGAQEDLAAQADDEDSPAAPEPQDAPVPPAPVRGARAAAARAAATEAYGPGSPAAAAAAGLLLSLVVAAVPSTALVVLPGLVLLTALSRGSRARLLLTLLPVTATAAPLLWRAAELALQDGGPEAWREGLRYLLTDWGQPVAVPAAGGLEMLLGVPVRLSPLLATLTGFPVHDTVTAIVVAALALLPLGALLGTLAGGARGHRARAGLLASAAGLALALVAARTVTAVGTQVDATGSVLVAGWAGTGLSLMTAGLLASALAGADAVRTRLLHHAFGWHHLALATASAAALLVPVIVGGSWALAAQQASAAGRAELVMALTPSWRQVPVIAAEITASDTAGRVLVLTSTDEGLRASLWHGDGTAYTDTAPDVLLAQLHARADGWAQLETRPVAPAEDLPEATITGSHTDTADADLLAAVARAVSGQDREVADVLASHGIAVVLLTDMPGDETTATARAGLDATPGLEPLATTAVGTSWRVGPTGAAQVGAVFLRSADGTNEVLPSAAGTVRTQVSAATSERTLVLAERSDTGWSATLNGAPLAATDDTGWNQAFTLPAGASGELVVRHASGPARVLRPALLAVWALTALAALPVRRRRIPT</sequence>
<name>A0A7T0PXG7_9ACTO</name>
<feature type="transmembrane region" description="Helical" evidence="2">
    <location>
        <begin position="563"/>
        <end position="584"/>
    </location>
</feature>
<feature type="transmembrane region" description="Helical" evidence="2">
    <location>
        <begin position="369"/>
        <end position="388"/>
    </location>
</feature>
<dbReference type="InterPro" id="IPR029044">
    <property type="entry name" value="Nucleotide-diphossugar_trans"/>
</dbReference>
<gene>
    <name evidence="3" type="ORF">ID810_02395</name>
</gene>